<dbReference type="SUPFAM" id="SSF46955">
    <property type="entry name" value="Putative DNA-binding domain"/>
    <property type="match status" value="1"/>
</dbReference>
<sequence>MPRTKNIVRTDGIVPTKNIKGIDRLLTAEEVAEILGVHPNSLPQWRYRGLGPAWVKVGVKVRYRPEDVRAWIEERIRTSTHGCRHVH</sequence>
<proteinExistence type="predicted"/>
<reference evidence="2 3" key="1">
    <citation type="submission" date="2024-10" db="EMBL/GenBank/DDBJ databases">
        <authorList>
            <person name="Cho J.-C."/>
        </authorList>
    </citation>
    <scope>NUCLEOTIDE SEQUENCE [LARGE SCALE GENOMIC DNA]</scope>
    <source>
        <strain evidence="2 3">KCTC29696</strain>
    </source>
</reference>
<dbReference type="RefSeq" id="WP_279951021.1">
    <property type="nucleotide sequence ID" value="NZ_BAABEN010000012.1"/>
</dbReference>
<name>A0ABW7HM98_9ACTN</name>
<dbReference type="Gene3D" id="1.10.10.10">
    <property type="entry name" value="Winged helix-like DNA-binding domain superfamily/Winged helix DNA-binding domain"/>
    <property type="match status" value="1"/>
</dbReference>
<dbReference type="InterPro" id="IPR036388">
    <property type="entry name" value="WH-like_DNA-bd_sf"/>
</dbReference>
<comment type="caution">
    <text evidence="2">The sequence shown here is derived from an EMBL/GenBank/DDBJ whole genome shotgun (WGS) entry which is preliminary data.</text>
</comment>
<dbReference type="InterPro" id="IPR009061">
    <property type="entry name" value="DNA-bd_dom_put_sf"/>
</dbReference>
<dbReference type="InterPro" id="IPR041657">
    <property type="entry name" value="HTH_17"/>
</dbReference>
<gene>
    <name evidence="2" type="ORF">ACG5V6_01960</name>
</gene>
<dbReference type="EMBL" id="JBIHMK010000004">
    <property type="protein sequence ID" value="MFH0246989.1"/>
    <property type="molecule type" value="Genomic_DNA"/>
</dbReference>
<dbReference type="Pfam" id="PF12728">
    <property type="entry name" value="HTH_17"/>
    <property type="match status" value="1"/>
</dbReference>
<evidence type="ECO:0000313" key="3">
    <source>
        <dbReference type="Proteomes" id="UP001607069"/>
    </source>
</evidence>
<keyword evidence="3" id="KW-1185">Reference proteome</keyword>
<protein>
    <submittedName>
        <fullName evidence="2">Helix-turn-helix transcriptional regulator</fullName>
    </submittedName>
</protein>
<evidence type="ECO:0000259" key="1">
    <source>
        <dbReference type="Pfam" id="PF12728"/>
    </source>
</evidence>
<accession>A0ABW7HM98</accession>
<evidence type="ECO:0000313" key="2">
    <source>
        <dbReference type="EMBL" id="MFH0246989.1"/>
    </source>
</evidence>
<dbReference type="Proteomes" id="UP001607069">
    <property type="component" value="Unassembled WGS sequence"/>
</dbReference>
<organism evidence="2 3">
    <name type="scientific">Streptomyces chitinivorans</name>
    <dbReference type="NCBI Taxonomy" id="1257027"/>
    <lineage>
        <taxon>Bacteria</taxon>
        <taxon>Bacillati</taxon>
        <taxon>Actinomycetota</taxon>
        <taxon>Actinomycetes</taxon>
        <taxon>Kitasatosporales</taxon>
        <taxon>Streptomycetaceae</taxon>
        <taxon>Streptomyces</taxon>
    </lineage>
</organism>
<feature type="domain" description="Helix-turn-helix" evidence="1">
    <location>
        <begin position="25"/>
        <end position="75"/>
    </location>
</feature>